<feature type="compositionally biased region" description="Polar residues" evidence="2">
    <location>
        <begin position="593"/>
        <end position="609"/>
    </location>
</feature>
<gene>
    <name evidence="4" type="ORF">CCAM_LOCUS33177</name>
</gene>
<feature type="domain" description="PWI" evidence="3">
    <location>
        <begin position="27"/>
        <end position="125"/>
    </location>
</feature>
<keyword evidence="5" id="KW-1185">Reference proteome</keyword>
<feature type="compositionally biased region" description="Basic and acidic residues" evidence="2">
    <location>
        <begin position="475"/>
        <end position="484"/>
    </location>
</feature>
<proteinExistence type="predicted"/>
<feature type="compositionally biased region" description="Basic and acidic residues" evidence="2">
    <location>
        <begin position="193"/>
        <end position="202"/>
    </location>
</feature>
<feature type="compositionally biased region" description="Basic residues" evidence="2">
    <location>
        <begin position="203"/>
        <end position="217"/>
    </location>
</feature>
<feature type="region of interest" description="Disordered" evidence="2">
    <location>
        <begin position="147"/>
        <end position="735"/>
    </location>
</feature>
<organism evidence="4 5">
    <name type="scientific">Cuscuta campestris</name>
    <dbReference type="NCBI Taxonomy" id="132261"/>
    <lineage>
        <taxon>Eukaryota</taxon>
        <taxon>Viridiplantae</taxon>
        <taxon>Streptophyta</taxon>
        <taxon>Embryophyta</taxon>
        <taxon>Tracheophyta</taxon>
        <taxon>Spermatophyta</taxon>
        <taxon>Magnoliopsida</taxon>
        <taxon>eudicotyledons</taxon>
        <taxon>Gunneridae</taxon>
        <taxon>Pentapetalae</taxon>
        <taxon>asterids</taxon>
        <taxon>lamiids</taxon>
        <taxon>Solanales</taxon>
        <taxon>Convolvulaceae</taxon>
        <taxon>Cuscuteae</taxon>
        <taxon>Cuscuta</taxon>
        <taxon>Cuscuta subgen. Grammica</taxon>
        <taxon>Cuscuta sect. Cleistogrammica</taxon>
    </lineage>
</organism>
<feature type="compositionally biased region" description="Basic and acidic residues" evidence="2">
    <location>
        <begin position="147"/>
        <end position="173"/>
    </location>
</feature>
<feature type="compositionally biased region" description="Low complexity" evidence="2">
    <location>
        <begin position="420"/>
        <end position="437"/>
    </location>
</feature>
<feature type="compositionally biased region" description="Basic and acidic residues" evidence="2">
    <location>
        <begin position="726"/>
        <end position="735"/>
    </location>
</feature>
<dbReference type="Pfam" id="PF01480">
    <property type="entry name" value="PWI"/>
    <property type="match status" value="1"/>
</dbReference>
<dbReference type="SMART" id="SM00311">
    <property type="entry name" value="PWI"/>
    <property type="match status" value="1"/>
</dbReference>
<evidence type="ECO:0000256" key="2">
    <source>
        <dbReference type="SAM" id="MobiDB-lite"/>
    </source>
</evidence>
<dbReference type="SUPFAM" id="SSF101233">
    <property type="entry name" value="PWI domain"/>
    <property type="match status" value="1"/>
</dbReference>
<evidence type="ECO:0000313" key="4">
    <source>
        <dbReference type="EMBL" id="VFQ91401.1"/>
    </source>
</evidence>
<sequence>MSGGFFRGTSADQDTRFSNKQAKLLKSQKFAPELEHLVDMTKVKMDVMRPWIAKRATELVGIEDEVLINFIYGLLEGKDVNGKEIQIQLTGFMERNTGKFMKELWSLLLSAQGSASGVPQQFLDAKEEETRKKKVEADHITNEIQRRKDREYQELEQEKRKAASDVSISRDKYAGLGPSSEHHAKRSPTPSPEMEHYIDKNGPRGRLRASRSPHSHSHSQPPRDRRSRSISRSFSNSRSYSGEKSRPSPEHRGRSMSSEREHVSPIKRSTTPRRKHSPQRSFSPPRRRRRSVSRSRRRSPSPIRHRRRSPLCRRSRSPVRRGSRSPMRRRSRSPMRRRSRSPMWRRSRSPMWRRSRSPVRRRSPSPIRRRAPYRTRHRSPSPYKRQSRHSPSSPRRGSPAVRRPVSGRMVSRSPVRRSRSPIQRRSPSLSDLVSDSPAHQRSLSPVKRRSPKRERMSPVDSPPERMRSRSPKRRNLNERNEKIIQTRSPSPSQKMREHKLQDDTCQRSPDVRDANSSRQHGEKKLRPDDARRSSNRSGSWKRNEALKIEKASGGANDIKDFDNSQRSPVTHTKSHLDNKNDIESYGLEGPKTNYENNVNPPKASNTLNEPSKEEEETENIGGSGCEESGKQRCRVKEKRKHKKRSARHNSSSSSDGSSYDSDVDERKEAKRRKREEKRLKKEEKRKQRREERHRRREERRTMKQKLKSYDDVISGEVDNTTNGGHSSEDTDTAKKLEIELREKALESLRAKRGIGH</sequence>
<feature type="compositionally biased region" description="Basic and acidic residues" evidence="2">
    <location>
        <begin position="453"/>
        <end position="467"/>
    </location>
</feature>
<feature type="compositionally biased region" description="Basic residues" evidence="2">
    <location>
        <begin position="631"/>
        <end position="647"/>
    </location>
</feature>
<feature type="compositionally biased region" description="Basic residues" evidence="2">
    <location>
        <begin position="691"/>
        <end position="706"/>
    </location>
</feature>
<evidence type="ECO:0000313" key="5">
    <source>
        <dbReference type="Proteomes" id="UP000595140"/>
    </source>
</evidence>
<dbReference type="InterPro" id="IPR002483">
    <property type="entry name" value="PWI_dom"/>
</dbReference>
<feature type="compositionally biased region" description="Basic and acidic residues" evidence="2">
    <location>
        <begin position="676"/>
        <end position="690"/>
    </location>
</feature>
<feature type="compositionally biased region" description="Low complexity" evidence="2">
    <location>
        <begin position="650"/>
        <end position="660"/>
    </location>
</feature>
<feature type="compositionally biased region" description="Basic and acidic residues" evidence="2">
    <location>
        <begin position="241"/>
        <end position="264"/>
    </location>
</feature>
<accession>A0A484MRA3</accession>
<feature type="compositionally biased region" description="Low complexity" evidence="2">
    <location>
        <begin position="389"/>
        <end position="413"/>
    </location>
</feature>
<name>A0A484MRA3_9ASTE</name>
<reference evidence="4 5" key="1">
    <citation type="submission" date="2018-04" db="EMBL/GenBank/DDBJ databases">
        <authorList>
            <person name="Vogel A."/>
        </authorList>
    </citation>
    <scope>NUCLEOTIDE SEQUENCE [LARGE SCALE GENOMIC DNA]</scope>
</reference>
<dbReference type="PROSITE" id="PS51025">
    <property type="entry name" value="PWI"/>
    <property type="match status" value="1"/>
</dbReference>
<dbReference type="GO" id="GO:0048024">
    <property type="term" value="P:regulation of mRNA splicing, via spliceosome"/>
    <property type="evidence" value="ECO:0007669"/>
    <property type="project" value="TreeGrafter"/>
</dbReference>
<dbReference type="InterPro" id="IPR036483">
    <property type="entry name" value="PWI_dom_sf"/>
</dbReference>
<dbReference type="GO" id="GO:0005681">
    <property type="term" value="C:spliceosomal complex"/>
    <property type="evidence" value="ECO:0007669"/>
    <property type="project" value="TreeGrafter"/>
</dbReference>
<keyword evidence="1" id="KW-0507">mRNA processing</keyword>
<feature type="compositionally biased region" description="Low complexity" evidence="2">
    <location>
        <begin position="230"/>
        <end position="240"/>
    </location>
</feature>
<protein>
    <recommendedName>
        <fullName evidence="3">PWI domain-containing protein</fullName>
    </recommendedName>
</protein>
<dbReference type="OrthoDB" id="163257at2759"/>
<dbReference type="Proteomes" id="UP000595140">
    <property type="component" value="Unassembled WGS sequence"/>
</dbReference>
<feature type="compositionally biased region" description="Basic and acidic residues" evidence="2">
    <location>
        <begin position="541"/>
        <end position="550"/>
    </location>
</feature>
<dbReference type="AlphaFoldDB" id="A0A484MRA3"/>
<dbReference type="Gene3D" id="1.20.1390.10">
    <property type="entry name" value="PWI domain"/>
    <property type="match status" value="1"/>
</dbReference>
<feature type="compositionally biased region" description="Basic residues" evidence="2">
    <location>
        <begin position="285"/>
        <end position="379"/>
    </location>
</feature>
<feature type="compositionally biased region" description="Basic and acidic residues" evidence="2">
    <location>
        <begin position="494"/>
        <end position="532"/>
    </location>
</feature>
<dbReference type="PANTHER" id="PTHR23148:SF0">
    <property type="entry name" value="SERINE_ARGININE REPETITIVE MATRIX PROTEIN 1"/>
    <property type="match status" value="1"/>
</dbReference>
<dbReference type="GO" id="GO:0003723">
    <property type="term" value="F:RNA binding"/>
    <property type="evidence" value="ECO:0007669"/>
    <property type="project" value="TreeGrafter"/>
</dbReference>
<dbReference type="PANTHER" id="PTHR23148">
    <property type="entry name" value="SERINE/ARGININE REGULATED NUCLEAR MATRIX PROTEIN"/>
    <property type="match status" value="1"/>
</dbReference>
<dbReference type="GO" id="GO:0006397">
    <property type="term" value="P:mRNA processing"/>
    <property type="evidence" value="ECO:0007669"/>
    <property type="project" value="UniProtKB-KW"/>
</dbReference>
<dbReference type="EMBL" id="OOIL02004368">
    <property type="protein sequence ID" value="VFQ91401.1"/>
    <property type="molecule type" value="Genomic_DNA"/>
</dbReference>
<evidence type="ECO:0000256" key="1">
    <source>
        <dbReference type="ARBA" id="ARBA00022664"/>
    </source>
</evidence>
<dbReference type="InterPro" id="IPR052225">
    <property type="entry name" value="Ser/Arg_repetitive_matrix"/>
</dbReference>
<evidence type="ECO:0000259" key="3">
    <source>
        <dbReference type="PROSITE" id="PS51025"/>
    </source>
</evidence>